<dbReference type="PANTHER" id="PTHR30258:SF1">
    <property type="entry name" value="PROTEIN TRANSPORT PROTEIN HOFB HOMOLOG"/>
    <property type="match status" value="1"/>
</dbReference>
<dbReference type="AlphaFoldDB" id="A0A1G2P386"/>
<comment type="caution">
    <text evidence="5">The sequence shown here is derived from an EMBL/GenBank/DDBJ whole genome shotgun (WGS) entry which is preliminary data.</text>
</comment>
<feature type="domain" description="Bacterial type II secretion system protein E" evidence="4">
    <location>
        <begin position="261"/>
        <end position="275"/>
    </location>
</feature>
<organism evidence="5 6">
    <name type="scientific">Candidatus Taylorbacteria bacterium RIFCSPLOWO2_12_FULL_43_20</name>
    <dbReference type="NCBI Taxonomy" id="1802332"/>
    <lineage>
        <taxon>Bacteria</taxon>
        <taxon>Candidatus Tayloriibacteriota</taxon>
    </lineage>
</organism>
<evidence type="ECO:0000313" key="5">
    <source>
        <dbReference type="EMBL" id="OHA42021.1"/>
    </source>
</evidence>
<dbReference type="SMART" id="SM00382">
    <property type="entry name" value="AAA"/>
    <property type="match status" value="1"/>
</dbReference>
<dbReference type="SUPFAM" id="SSF52540">
    <property type="entry name" value="P-loop containing nucleoside triphosphate hydrolases"/>
    <property type="match status" value="1"/>
</dbReference>
<dbReference type="GO" id="GO:0016887">
    <property type="term" value="F:ATP hydrolysis activity"/>
    <property type="evidence" value="ECO:0007669"/>
    <property type="project" value="TreeGrafter"/>
</dbReference>
<reference evidence="5 6" key="1">
    <citation type="journal article" date="2016" name="Nat. Commun.">
        <title>Thousands of microbial genomes shed light on interconnected biogeochemical processes in an aquifer system.</title>
        <authorList>
            <person name="Anantharaman K."/>
            <person name="Brown C.T."/>
            <person name="Hug L.A."/>
            <person name="Sharon I."/>
            <person name="Castelle C.J."/>
            <person name="Probst A.J."/>
            <person name="Thomas B.C."/>
            <person name="Singh A."/>
            <person name="Wilkins M.J."/>
            <person name="Karaoz U."/>
            <person name="Brodie E.L."/>
            <person name="Williams K.H."/>
            <person name="Hubbard S.S."/>
            <person name="Banfield J.F."/>
        </authorList>
    </citation>
    <scope>NUCLEOTIDE SEQUENCE [LARGE SCALE GENOMIC DNA]</scope>
</reference>
<sequence length="454" mass="50265">MEGLKNAWEKYKDLSFAEETKSGALEIANDEITELLAKVKTKEQIKKYIQDLLGQHKGYKTTRILEIIIAGAISTEASDIHIEPEEEYVTLRFRLDGVLNNVLTFDKQTYTLILSRVKLLSGLKLNVRHIAQDGRFSVKINDTDIEIRTSTLPGAYNESIVLRVLNPESISVPLEDLGINEKLLNVILKQISKPNGMILTTGPTGSGKTTTLYAFLKKIHLPGVKIITIEDPIEYHLPGIVQTQTDADSGYTFLSGLRSALRQDPDVIMIGEIRDGETAEIAINSALTGHLVFSTLHTNNATGAFPRLADLGINPKIFGSAINIVLAQRLVRKLCEHCKKESEIAGDDKVLIDKITASMQDKSSLPAVHKMWVSAGCEQCNNTGYKGRTGIYEGILIDSKIEEIVVNYPSDKEIKEASAHQGIIDMHQDGVIKVLLGITSLDEIKRVIDFEEYI</sequence>
<evidence type="ECO:0000259" key="4">
    <source>
        <dbReference type="PROSITE" id="PS00662"/>
    </source>
</evidence>
<dbReference type="InterPro" id="IPR001482">
    <property type="entry name" value="T2SS/T4SS_dom"/>
</dbReference>
<dbReference type="GO" id="GO:0005524">
    <property type="term" value="F:ATP binding"/>
    <property type="evidence" value="ECO:0007669"/>
    <property type="project" value="UniProtKB-KW"/>
</dbReference>
<dbReference type="Gene3D" id="3.30.450.90">
    <property type="match status" value="1"/>
</dbReference>
<dbReference type="Proteomes" id="UP000177269">
    <property type="component" value="Unassembled WGS sequence"/>
</dbReference>
<dbReference type="EMBL" id="MHSK01000021">
    <property type="protein sequence ID" value="OHA42021.1"/>
    <property type="molecule type" value="Genomic_DNA"/>
</dbReference>
<dbReference type="PANTHER" id="PTHR30258">
    <property type="entry name" value="TYPE II SECRETION SYSTEM PROTEIN GSPE-RELATED"/>
    <property type="match status" value="1"/>
</dbReference>
<accession>A0A1G2P386</accession>
<keyword evidence="3" id="KW-0067">ATP-binding</keyword>
<gene>
    <name evidence="5" type="ORF">A3G52_01695</name>
</gene>
<dbReference type="InterPro" id="IPR003593">
    <property type="entry name" value="AAA+_ATPase"/>
</dbReference>
<protein>
    <recommendedName>
        <fullName evidence="4">Bacterial type II secretion system protein E domain-containing protein</fullName>
    </recommendedName>
</protein>
<comment type="similarity">
    <text evidence="1">Belongs to the GSP E family.</text>
</comment>
<name>A0A1G2P386_9BACT</name>
<evidence type="ECO:0000313" key="6">
    <source>
        <dbReference type="Proteomes" id="UP000177269"/>
    </source>
</evidence>
<keyword evidence="2" id="KW-0547">Nucleotide-binding</keyword>
<dbReference type="Pfam" id="PF00437">
    <property type="entry name" value="T2SSE"/>
    <property type="match status" value="1"/>
</dbReference>
<evidence type="ECO:0000256" key="3">
    <source>
        <dbReference type="ARBA" id="ARBA00022840"/>
    </source>
</evidence>
<dbReference type="InterPro" id="IPR027417">
    <property type="entry name" value="P-loop_NTPase"/>
</dbReference>
<dbReference type="CDD" id="cd01129">
    <property type="entry name" value="PulE-GspE-like"/>
    <property type="match status" value="1"/>
</dbReference>
<proteinExistence type="inferred from homology"/>
<evidence type="ECO:0000256" key="2">
    <source>
        <dbReference type="ARBA" id="ARBA00022741"/>
    </source>
</evidence>
<evidence type="ECO:0000256" key="1">
    <source>
        <dbReference type="ARBA" id="ARBA00006611"/>
    </source>
</evidence>
<dbReference type="PROSITE" id="PS00662">
    <property type="entry name" value="T2SP_E"/>
    <property type="match status" value="1"/>
</dbReference>
<dbReference type="GO" id="GO:0005886">
    <property type="term" value="C:plasma membrane"/>
    <property type="evidence" value="ECO:0007669"/>
    <property type="project" value="TreeGrafter"/>
</dbReference>
<dbReference type="Gene3D" id="3.40.50.300">
    <property type="entry name" value="P-loop containing nucleotide triphosphate hydrolases"/>
    <property type="match status" value="1"/>
</dbReference>